<dbReference type="SUPFAM" id="SSF51658">
    <property type="entry name" value="Xylose isomerase-like"/>
    <property type="match status" value="1"/>
</dbReference>
<keyword evidence="2" id="KW-0413">Isomerase</keyword>
<dbReference type="PANTHER" id="PTHR12110">
    <property type="entry name" value="HYDROXYPYRUVATE ISOMERASE"/>
    <property type="match status" value="1"/>
</dbReference>
<feature type="domain" description="Xylose isomerase-like TIM barrel" evidence="1">
    <location>
        <begin position="20"/>
        <end position="264"/>
    </location>
</feature>
<dbReference type="OrthoDB" id="104997at2"/>
<dbReference type="EMBL" id="FNFM01000012">
    <property type="protein sequence ID" value="SDK77499.1"/>
    <property type="molecule type" value="Genomic_DNA"/>
</dbReference>
<dbReference type="PANTHER" id="PTHR12110:SF53">
    <property type="entry name" value="BLR5974 PROTEIN"/>
    <property type="match status" value="1"/>
</dbReference>
<dbReference type="InterPro" id="IPR013022">
    <property type="entry name" value="Xyl_isomerase-like_TIM-brl"/>
</dbReference>
<dbReference type="GO" id="GO:0016853">
    <property type="term" value="F:isomerase activity"/>
    <property type="evidence" value="ECO:0007669"/>
    <property type="project" value="UniProtKB-KW"/>
</dbReference>
<dbReference type="InterPro" id="IPR036237">
    <property type="entry name" value="Xyl_isomerase-like_sf"/>
</dbReference>
<keyword evidence="3" id="KW-1185">Reference proteome</keyword>
<gene>
    <name evidence="2" type="ORF">SAMN04487820_112158</name>
</gene>
<dbReference type="RefSeq" id="WP_092631436.1">
    <property type="nucleotide sequence ID" value="NZ_FNFM01000012.1"/>
</dbReference>
<evidence type="ECO:0000313" key="2">
    <source>
        <dbReference type="EMBL" id="SDK77499.1"/>
    </source>
</evidence>
<protein>
    <submittedName>
        <fullName evidence="2">Sugar phosphate isomerase/epimerase</fullName>
    </submittedName>
</protein>
<evidence type="ECO:0000313" key="3">
    <source>
        <dbReference type="Proteomes" id="UP000199213"/>
    </source>
</evidence>
<dbReference type="Gene3D" id="3.20.20.150">
    <property type="entry name" value="Divalent-metal-dependent TIM barrel enzymes"/>
    <property type="match status" value="1"/>
</dbReference>
<dbReference type="Pfam" id="PF01261">
    <property type="entry name" value="AP_endonuc_2"/>
    <property type="match status" value="1"/>
</dbReference>
<dbReference type="InterPro" id="IPR050312">
    <property type="entry name" value="IolE/XylAMocC-like"/>
</dbReference>
<organism evidence="2 3">
    <name type="scientific">Actinopolyspora mzabensis</name>
    <dbReference type="NCBI Taxonomy" id="995066"/>
    <lineage>
        <taxon>Bacteria</taxon>
        <taxon>Bacillati</taxon>
        <taxon>Actinomycetota</taxon>
        <taxon>Actinomycetes</taxon>
        <taxon>Actinopolysporales</taxon>
        <taxon>Actinopolysporaceae</taxon>
        <taxon>Actinopolyspora</taxon>
    </lineage>
</organism>
<accession>A0A1G9EN06</accession>
<dbReference type="Proteomes" id="UP000199213">
    <property type="component" value="Unassembled WGS sequence"/>
</dbReference>
<dbReference type="AlphaFoldDB" id="A0A1G9EN06"/>
<proteinExistence type="predicted"/>
<evidence type="ECO:0000259" key="1">
    <source>
        <dbReference type="Pfam" id="PF01261"/>
    </source>
</evidence>
<sequence>MSELGCSTISFRHRSLPEALAAISRLGITGIDLGGLPEVCEHYPTDRGGDIAELVATIRDFRIDVWALNVDPGPLNDPQLDRETLASRGAELAAHAARLGADLIVPCGAPSRIPFVDETSDLARTAGGLRLLSSVTSEHGVRLLVEAPHHHRFCHSADRVRALLGLAPAEVAGLVYDVSHVVAGGIDETEFAAEFADRIEHVHLRDAVPGDINRSIGRGNADFTGVIGTLHEHGYAGRYVLELETHDVAETNRETVAGESRDTLSALLRA</sequence>
<reference evidence="3" key="1">
    <citation type="submission" date="2016-10" db="EMBL/GenBank/DDBJ databases">
        <authorList>
            <person name="Varghese N."/>
            <person name="Submissions S."/>
        </authorList>
    </citation>
    <scope>NUCLEOTIDE SEQUENCE [LARGE SCALE GENOMIC DNA]</scope>
    <source>
        <strain evidence="3">DSM 45460</strain>
    </source>
</reference>
<name>A0A1G9EN06_ACTMZ</name>